<keyword evidence="1" id="KW-0472">Membrane</keyword>
<evidence type="ECO:0000256" key="1">
    <source>
        <dbReference type="SAM" id="Phobius"/>
    </source>
</evidence>
<accession>A0A7T1TBK5</accession>
<gene>
    <name evidence="2" type="ORF">G4Z16_30140</name>
</gene>
<dbReference type="EMBL" id="CP048882">
    <property type="protein sequence ID" value="QPP09973.1"/>
    <property type="molecule type" value="Genomic_DNA"/>
</dbReference>
<feature type="transmembrane region" description="Helical" evidence="1">
    <location>
        <begin position="102"/>
        <end position="120"/>
    </location>
</feature>
<dbReference type="InterPro" id="IPR033458">
    <property type="entry name" value="DUF5134"/>
</dbReference>
<sequence length="205" mass="20651">MHGSATVGWLLTALCAFVACVCLLRARGAGGMRRRTATSEALMGLGMAAMALPGSASAVLPPLVLLVLFGVVAVRELALLLEARRAPLSSGPGHGRAEHVHHLHHLVGALAMIYMALAMPGTHGAAPGNHTAAAASGLPLLTGALLIYYAVYVLRTGALLLPAPAGGALAAGAPGDACAARERPELATACRVAMGTGMLAMLLML</sequence>
<evidence type="ECO:0000313" key="2">
    <source>
        <dbReference type="EMBL" id="QPP09973.1"/>
    </source>
</evidence>
<dbReference type="RefSeq" id="WP_197353732.1">
    <property type="nucleotide sequence ID" value="NZ_CP048882.1"/>
</dbReference>
<dbReference type="Proteomes" id="UP000595046">
    <property type="component" value="Chromosome"/>
</dbReference>
<keyword evidence="1" id="KW-0812">Transmembrane</keyword>
<proteinExistence type="predicted"/>
<protein>
    <submittedName>
        <fullName evidence="2">DUF5134 domain-containing protein</fullName>
    </submittedName>
</protein>
<evidence type="ECO:0000313" key="3">
    <source>
        <dbReference type="Proteomes" id="UP000595046"/>
    </source>
</evidence>
<feature type="transmembrane region" description="Helical" evidence="1">
    <location>
        <begin position="6"/>
        <end position="24"/>
    </location>
</feature>
<feature type="transmembrane region" description="Helical" evidence="1">
    <location>
        <begin position="132"/>
        <end position="154"/>
    </location>
</feature>
<dbReference type="KEGG" id="sbat:G4Z16_30140"/>
<organism evidence="2 3">
    <name type="scientific">Streptomyces bathyalis</name>
    <dbReference type="NCBI Taxonomy" id="2710756"/>
    <lineage>
        <taxon>Bacteria</taxon>
        <taxon>Bacillati</taxon>
        <taxon>Actinomycetota</taxon>
        <taxon>Actinomycetes</taxon>
        <taxon>Kitasatosporales</taxon>
        <taxon>Streptomycetaceae</taxon>
        <taxon>Streptomyces</taxon>
    </lineage>
</organism>
<reference evidence="3" key="1">
    <citation type="submission" date="2020-02" db="EMBL/GenBank/DDBJ databases">
        <title>Streptomyces sp. ASO4wet.</title>
        <authorList>
            <person name="Risdian C."/>
            <person name="Landwehr W."/>
            <person name="Schupp P."/>
            <person name="Wink J."/>
        </authorList>
    </citation>
    <scope>NUCLEOTIDE SEQUENCE [LARGE SCALE GENOMIC DNA]</scope>
    <source>
        <strain evidence="3">ASO4wet</strain>
    </source>
</reference>
<name>A0A7T1TBK5_9ACTN</name>
<feature type="transmembrane region" description="Helical" evidence="1">
    <location>
        <begin position="59"/>
        <end position="81"/>
    </location>
</feature>
<dbReference type="AlphaFoldDB" id="A0A7T1TBK5"/>
<keyword evidence="3" id="KW-1185">Reference proteome</keyword>
<dbReference type="Pfam" id="PF17197">
    <property type="entry name" value="DUF5134"/>
    <property type="match status" value="1"/>
</dbReference>
<keyword evidence="1" id="KW-1133">Transmembrane helix</keyword>